<protein>
    <submittedName>
        <fullName evidence="1">Gluconate 2-dehydrogenase subunit 3 family protein</fullName>
    </submittedName>
</protein>
<sequence>MRLTRRDALEALAAGTVAGLGSVTVSELATRLDDQEAEQQLNRIDIETAEAVADVVYPSEVTVSPEFIETYYSSMPAELRAEAVRAIRDLNTASKRQFSTAFANVESRKTRDDMLRALGVNRAQSNPDGTIPERVRYFLVNGLLYALFTTPKGAELFGIDNPKGYAGGFATFQTETE</sequence>
<dbReference type="Proteomes" id="UP000471521">
    <property type="component" value="Unassembled WGS sequence"/>
</dbReference>
<name>A0A6B0SGU7_9EURY</name>
<dbReference type="OrthoDB" id="198474at2157"/>
<proteinExistence type="predicted"/>
<dbReference type="EMBL" id="WUUU01000033">
    <property type="protein sequence ID" value="MXR20227.1"/>
    <property type="molecule type" value="Genomic_DNA"/>
</dbReference>
<dbReference type="RefSeq" id="WP_159525782.1">
    <property type="nucleotide sequence ID" value="NZ_WUUU01000033.1"/>
</dbReference>
<dbReference type="AlphaFoldDB" id="A0A6B0SGU7"/>
<accession>A0A6B0SGU7</accession>
<keyword evidence="2" id="KW-1185">Reference proteome</keyword>
<comment type="caution">
    <text evidence="1">The sequence shown here is derived from an EMBL/GenBank/DDBJ whole genome shotgun (WGS) entry which is preliminary data.</text>
</comment>
<evidence type="ECO:0000313" key="1">
    <source>
        <dbReference type="EMBL" id="MXR20227.1"/>
    </source>
</evidence>
<gene>
    <name evidence="1" type="ORF">GRX66_06280</name>
</gene>
<evidence type="ECO:0000313" key="2">
    <source>
        <dbReference type="Proteomes" id="UP000471521"/>
    </source>
</evidence>
<reference evidence="1 2" key="1">
    <citation type="submission" date="2019-12" db="EMBL/GenBank/DDBJ databases">
        <title>Isolation and characterization of three novel carbon monoxide-oxidizing members of Halobacteria from salione crusts and soils.</title>
        <authorList>
            <person name="Myers M.R."/>
            <person name="King G.M."/>
        </authorList>
    </citation>
    <scope>NUCLEOTIDE SEQUENCE [LARGE SCALE GENOMIC DNA]</scope>
    <source>
        <strain evidence="1 2">PCN9</strain>
    </source>
</reference>
<organism evidence="1 2">
    <name type="scientific">Halobacterium bonnevillei</name>
    <dbReference type="NCBI Taxonomy" id="2692200"/>
    <lineage>
        <taxon>Archaea</taxon>
        <taxon>Methanobacteriati</taxon>
        <taxon>Methanobacteriota</taxon>
        <taxon>Stenosarchaea group</taxon>
        <taxon>Halobacteria</taxon>
        <taxon>Halobacteriales</taxon>
        <taxon>Halobacteriaceae</taxon>
        <taxon>Halobacterium</taxon>
    </lineage>
</organism>